<dbReference type="PANTHER" id="PTHR39210:SF1">
    <property type="entry name" value="HEPARIN-SULFATE LYASE"/>
    <property type="match status" value="1"/>
</dbReference>
<dbReference type="InterPro" id="IPR012480">
    <property type="entry name" value="Hepar_II_III_C"/>
</dbReference>
<keyword evidence="2" id="KW-0732">Signal</keyword>
<dbReference type="GO" id="GO:0042597">
    <property type="term" value="C:periplasmic space"/>
    <property type="evidence" value="ECO:0007669"/>
    <property type="project" value="UniProtKB-SubCell"/>
</dbReference>
<dbReference type="Pfam" id="PF16889">
    <property type="entry name" value="Hepar_II_III_N"/>
    <property type="match status" value="1"/>
</dbReference>
<protein>
    <submittedName>
        <fullName evidence="7">Alginate lyase family protein</fullName>
    </submittedName>
</protein>
<evidence type="ECO:0000256" key="3">
    <source>
        <dbReference type="ARBA" id="ARBA00022764"/>
    </source>
</evidence>
<evidence type="ECO:0000256" key="4">
    <source>
        <dbReference type="ARBA" id="ARBA00023239"/>
    </source>
</evidence>
<feature type="domain" description="Heparinase II/III-like C-terminal" evidence="5">
    <location>
        <begin position="374"/>
        <end position="604"/>
    </location>
</feature>
<dbReference type="EMBL" id="JAQKEI010000040">
    <property type="protein sequence ID" value="MDB0853927.1"/>
    <property type="molecule type" value="Genomic_DNA"/>
</dbReference>
<dbReference type="Gene3D" id="2.70.98.70">
    <property type="match status" value="1"/>
</dbReference>
<evidence type="ECO:0000313" key="8">
    <source>
        <dbReference type="Proteomes" id="UP001210999"/>
    </source>
</evidence>
<organism evidence="7 8">
    <name type="scientific">Phocaeicola vulgatus</name>
    <name type="common">Bacteroides vulgatus</name>
    <dbReference type="NCBI Taxonomy" id="821"/>
    <lineage>
        <taxon>Bacteria</taxon>
        <taxon>Pseudomonadati</taxon>
        <taxon>Bacteroidota</taxon>
        <taxon>Bacteroidia</taxon>
        <taxon>Bacteroidales</taxon>
        <taxon>Bacteroidaceae</taxon>
        <taxon>Phocaeicola</taxon>
    </lineage>
</organism>
<keyword evidence="4 7" id="KW-0456">Lyase</keyword>
<evidence type="ECO:0000313" key="7">
    <source>
        <dbReference type="EMBL" id="MDB0853927.1"/>
    </source>
</evidence>
<dbReference type="SUPFAM" id="SSF48230">
    <property type="entry name" value="Chondroitin AC/alginate lyase"/>
    <property type="match status" value="1"/>
</dbReference>
<dbReference type="PANTHER" id="PTHR39210">
    <property type="entry name" value="HEPARIN-SULFATE LYASE"/>
    <property type="match status" value="1"/>
</dbReference>
<evidence type="ECO:0000256" key="1">
    <source>
        <dbReference type="ARBA" id="ARBA00004418"/>
    </source>
</evidence>
<keyword evidence="3" id="KW-0574">Periplasm</keyword>
<gene>
    <name evidence="7" type="ORF">PL594_20750</name>
</gene>
<dbReference type="AlphaFoldDB" id="A0AAP3NMW1"/>
<sequence length="615" mass="70552">MGKLFWYLNRLQAMDLQEVCWRVQQRLLVKAEKRRFGKQRVRVDGEVWNDALRELGFDAGALGINLDNAHYSTITEVHRLQGPDYGKWPDTFSYDLTYKQRDDLGDARTCWEKHRHFRFALLAKAAYVSGDSRLLAYLNDEQDRWCEQHTFLHGIAWTSVMEVAIRAVNWMVTLAFCKDEKLAERLRTGVINMTDYLTRHYSRFSSANNHLLVEAAAIGLAGYAFGYRPWKELGMALLSKELLNQNYEDGVNKELSLHYQTFGMEAYCLMMRAMQAHDDEIPTTWYRMLSKQAEYVAHSLWNEQEPMEFGDDDEGKILDLQGGEWNHCSYILQFCSLLTGKRYHTFDSIHENIFWLFSNKAIGQIRSAVLYDNRASRCFEVGGNTFLRDTSGRILVGMDHAALGFGRIAAHGHADALSVQLMVDGMSVLADPGTYIYHCDLGMRNVFRKTINHNTLCLLNRTGKAIDQSQMLGAFLWGKRAQCMLEVCESDRWHDKIVASHNGYLPIVHRRTVELKGKNSGTPWLQIEDELNKDGKWVVTWLLGRQCKASGLENGFRIGCGQNEVIMTIGTSVEKICLEEAWISESYGTKARTTAIRIYGSGMRLSVNFKINLYH</sequence>
<feature type="domain" description="Heparin-sulfate lyase N-terminal" evidence="6">
    <location>
        <begin position="105"/>
        <end position="312"/>
    </location>
</feature>
<comment type="caution">
    <text evidence="7">The sequence shown here is derived from an EMBL/GenBank/DDBJ whole genome shotgun (WGS) entry which is preliminary data.</text>
</comment>
<accession>A0AAP3NMW1</accession>
<dbReference type="Gene3D" id="1.50.10.100">
    <property type="entry name" value="Chondroitin AC/alginate lyase"/>
    <property type="match status" value="1"/>
</dbReference>
<evidence type="ECO:0000259" key="6">
    <source>
        <dbReference type="Pfam" id="PF16889"/>
    </source>
</evidence>
<dbReference type="Pfam" id="PF07940">
    <property type="entry name" value="Hepar_II_III_C"/>
    <property type="match status" value="1"/>
</dbReference>
<name>A0AAP3NMW1_PHOVU</name>
<dbReference type="Proteomes" id="UP001210999">
    <property type="component" value="Unassembled WGS sequence"/>
</dbReference>
<evidence type="ECO:0000256" key="2">
    <source>
        <dbReference type="ARBA" id="ARBA00022729"/>
    </source>
</evidence>
<proteinExistence type="predicted"/>
<dbReference type="RefSeq" id="WP_227216387.1">
    <property type="nucleotide sequence ID" value="NZ_DAWEEQ010000078.1"/>
</dbReference>
<dbReference type="GO" id="GO:0016829">
    <property type="term" value="F:lyase activity"/>
    <property type="evidence" value="ECO:0007669"/>
    <property type="project" value="UniProtKB-KW"/>
</dbReference>
<dbReference type="InterPro" id="IPR008929">
    <property type="entry name" value="Chondroitin_lyas"/>
</dbReference>
<comment type="subcellular location">
    <subcellularLocation>
        <location evidence="1">Periplasm</location>
    </subcellularLocation>
</comment>
<reference evidence="7" key="1">
    <citation type="submission" date="2023-01" db="EMBL/GenBank/DDBJ databases">
        <title>Human gut microbiome strain richness.</title>
        <authorList>
            <person name="Chen-Liaw A."/>
        </authorList>
    </citation>
    <scope>NUCLEOTIDE SEQUENCE</scope>
    <source>
        <strain evidence="7">H9_m1001271B151109d0_201107</strain>
    </source>
</reference>
<dbReference type="InterPro" id="IPR031680">
    <property type="entry name" value="Hepar_II_III_N"/>
</dbReference>
<evidence type="ECO:0000259" key="5">
    <source>
        <dbReference type="Pfam" id="PF07940"/>
    </source>
</evidence>